<feature type="compositionally biased region" description="Low complexity" evidence="1">
    <location>
        <begin position="60"/>
        <end position="70"/>
    </location>
</feature>
<dbReference type="EMBL" id="RQYT01000040">
    <property type="protein sequence ID" value="RRD48438.1"/>
    <property type="molecule type" value="Genomic_DNA"/>
</dbReference>
<proteinExistence type="predicted"/>
<feature type="compositionally biased region" description="Basic residues" evidence="1">
    <location>
        <begin position="35"/>
        <end position="59"/>
    </location>
</feature>
<evidence type="ECO:0000256" key="1">
    <source>
        <dbReference type="SAM" id="MobiDB-lite"/>
    </source>
</evidence>
<feature type="region of interest" description="Disordered" evidence="1">
    <location>
        <begin position="12"/>
        <end position="70"/>
    </location>
</feature>
<dbReference type="AlphaFoldDB" id="A0A3P1WRH2"/>
<gene>
    <name evidence="2" type="ORF">EII35_12880</name>
</gene>
<reference evidence="2 3" key="1">
    <citation type="submission" date="2018-11" db="EMBL/GenBank/DDBJ databases">
        <title>Genomes From Bacteria Associated with the Canine Oral Cavity: a Test Case for Automated Genome-Based Taxonomic Assignment.</title>
        <authorList>
            <person name="Coil D.A."/>
            <person name="Jospin G."/>
            <person name="Darling A.E."/>
            <person name="Wallis C."/>
            <person name="Davis I.J."/>
            <person name="Harris S."/>
            <person name="Eisen J.A."/>
            <person name="Holcombe L.J."/>
            <person name="O'Flynn C."/>
        </authorList>
    </citation>
    <scope>NUCLEOTIDE SEQUENCE [LARGE SCALE GENOMIC DNA]</scope>
    <source>
        <strain evidence="2 3">OH2822_COT-296</strain>
    </source>
</reference>
<comment type="caution">
    <text evidence="2">The sequence shown here is derived from an EMBL/GenBank/DDBJ whole genome shotgun (WGS) entry which is preliminary data.</text>
</comment>
<name>A0A3P1WRH2_9ACTN</name>
<sequence>MAPIPPAALRFAQRATPSSFRPRPGVLPAGPPLPRQRRGRAGRPRRDRSRPVRRRRVLRGRPGAVAPGNG</sequence>
<evidence type="ECO:0000313" key="2">
    <source>
        <dbReference type="EMBL" id="RRD48438.1"/>
    </source>
</evidence>
<evidence type="ECO:0000313" key="3">
    <source>
        <dbReference type="Proteomes" id="UP000280935"/>
    </source>
</evidence>
<dbReference type="Proteomes" id="UP000280935">
    <property type="component" value="Unassembled WGS sequence"/>
</dbReference>
<accession>A0A3P1WRH2</accession>
<organism evidence="2 3">
    <name type="scientific">Arachnia propionica</name>
    <dbReference type="NCBI Taxonomy" id="1750"/>
    <lineage>
        <taxon>Bacteria</taxon>
        <taxon>Bacillati</taxon>
        <taxon>Actinomycetota</taxon>
        <taxon>Actinomycetes</taxon>
        <taxon>Propionibacteriales</taxon>
        <taxon>Propionibacteriaceae</taxon>
        <taxon>Arachnia</taxon>
    </lineage>
</organism>
<protein>
    <submittedName>
        <fullName evidence="2">Uncharacterized protein</fullName>
    </submittedName>
</protein>